<proteinExistence type="predicted"/>
<dbReference type="AlphaFoldDB" id="A0A069QGT1"/>
<dbReference type="EMBL" id="JNGW01000084">
    <property type="protein sequence ID" value="KDR52000.1"/>
    <property type="molecule type" value="Genomic_DNA"/>
</dbReference>
<accession>A0A069QGT1</accession>
<sequence length="54" mass="6708">MFLFAIIFKRCYYSKKWGKITDFLAYSETYQLLFSFFIPKWRNFARELTVCFDL</sequence>
<gene>
    <name evidence="1" type="ORF">HMPREF1991_01967</name>
</gene>
<reference evidence="1 2" key="1">
    <citation type="submission" date="2013-08" db="EMBL/GenBank/DDBJ databases">
        <authorList>
            <person name="Weinstock G."/>
            <person name="Sodergren E."/>
            <person name="Wylie T."/>
            <person name="Fulton L."/>
            <person name="Fulton R."/>
            <person name="Fronick C."/>
            <person name="O'Laughlin M."/>
            <person name="Godfrey J."/>
            <person name="Miner T."/>
            <person name="Herter B."/>
            <person name="Appelbaum E."/>
            <person name="Cordes M."/>
            <person name="Lek S."/>
            <person name="Wollam A."/>
            <person name="Pepin K.H."/>
            <person name="Palsikar V.B."/>
            <person name="Mitreva M."/>
            <person name="Wilson R.K."/>
        </authorList>
    </citation>
    <scope>NUCLEOTIDE SEQUENCE [LARGE SCALE GENOMIC DNA]</scope>
    <source>
        <strain evidence="1 2">ATCC 15930</strain>
    </source>
</reference>
<dbReference type="HOGENOM" id="CLU_3046568_0_0_10"/>
<protein>
    <submittedName>
        <fullName evidence="1">Uncharacterized protein</fullName>
    </submittedName>
</protein>
<comment type="caution">
    <text evidence="1">The sequence shown here is derived from an EMBL/GenBank/DDBJ whole genome shotgun (WGS) entry which is preliminary data.</text>
</comment>
<name>A0A069QGT1_HOYLO</name>
<evidence type="ECO:0000313" key="2">
    <source>
        <dbReference type="Proteomes" id="UP000027442"/>
    </source>
</evidence>
<dbReference type="Proteomes" id="UP000027442">
    <property type="component" value="Unassembled WGS sequence"/>
</dbReference>
<keyword evidence="2" id="KW-1185">Reference proteome</keyword>
<evidence type="ECO:0000313" key="1">
    <source>
        <dbReference type="EMBL" id="KDR52000.1"/>
    </source>
</evidence>
<organism evidence="1 2">
    <name type="scientific">Hoylesella loescheii DSM 19665 = JCM 12249 = ATCC 15930</name>
    <dbReference type="NCBI Taxonomy" id="1122985"/>
    <lineage>
        <taxon>Bacteria</taxon>
        <taxon>Pseudomonadati</taxon>
        <taxon>Bacteroidota</taxon>
        <taxon>Bacteroidia</taxon>
        <taxon>Bacteroidales</taxon>
        <taxon>Prevotellaceae</taxon>
        <taxon>Hoylesella</taxon>
    </lineage>
</organism>